<dbReference type="SMART" id="SM00054">
    <property type="entry name" value="EFh"/>
    <property type="match status" value="1"/>
</dbReference>
<reference evidence="6" key="1">
    <citation type="submission" date="2021-02" db="EMBL/GenBank/DDBJ databases">
        <authorList>
            <person name="Nowell W R."/>
        </authorList>
    </citation>
    <scope>NUCLEOTIDE SEQUENCE</scope>
</reference>
<dbReference type="EMBL" id="CAJNXB010002896">
    <property type="protein sequence ID" value="CAF3285732.1"/>
    <property type="molecule type" value="Genomic_DNA"/>
</dbReference>
<dbReference type="EMBL" id="CAJOBQ010000604">
    <property type="protein sequence ID" value="CAF4389201.1"/>
    <property type="molecule type" value="Genomic_DNA"/>
</dbReference>
<dbReference type="EMBL" id="CAJOBO010000239">
    <property type="protein sequence ID" value="CAF4171353.1"/>
    <property type="molecule type" value="Genomic_DNA"/>
</dbReference>
<proteinExistence type="predicted"/>
<organism evidence="6 10">
    <name type="scientific">Rotaria socialis</name>
    <dbReference type="NCBI Taxonomy" id="392032"/>
    <lineage>
        <taxon>Eukaryota</taxon>
        <taxon>Metazoa</taxon>
        <taxon>Spiralia</taxon>
        <taxon>Gnathifera</taxon>
        <taxon>Rotifera</taxon>
        <taxon>Eurotatoria</taxon>
        <taxon>Bdelloidea</taxon>
        <taxon>Philodinida</taxon>
        <taxon>Philodinidae</taxon>
        <taxon>Rotaria</taxon>
    </lineage>
</organism>
<evidence type="ECO:0000313" key="4">
    <source>
        <dbReference type="EMBL" id="CAF3285732.1"/>
    </source>
</evidence>
<dbReference type="AlphaFoldDB" id="A0A818JWQ9"/>
<dbReference type="Proteomes" id="UP000663833">
    <property type="component" value="Unassembled WGS sequence"/>
</dbReference>
<sequence length="261" mass="29702">MGSMQTTHNHRKRYRAPSATKSVDNNTKHKRVDRFRTTIRSITLRALAARNNHNSVSSSNNSTINNSSFTSPHTITSITSNTDTDPYLSDFDYRKLSTLTGLSESKINELHREFLILSNNGQLSYERYKGLLEAVPEQRSAAQLDKLARQTFALFDKDGNNYLDFAEFIAAYIAMEKNELDLYDTSFAKQSPLSPINSTITSLTRPATKYYSSNRTMANTSPITPPHTAYLSTNYTSYHPESSQQYLYVSPQYTVRQNTRF</sequence>
<dbReference type="Proteomes" id="UP000663869">
    <property type="component" value="Unassembled WGS sequence"/>
</dbReference>
<evidence type="ECO:0000256" key="1">
    <source>
        <dbReference type="ARBA" id="ARBA00022837"/>
    </source>
</evidence>
<dbReference type="Proteomes" id="UP000663873">
    <property type="component" value="Unassembled WGS sequence"/>
</dbReference>
<name>A0A818JWQ9_9BILA</name>
<keyword evidence="1" id="KW-0106">Calcium</keyword>
<dbReference type="EMBL" id="CAJNYU010002424">
    <property type="protein sequence ID" value="CAF3551810.1"/>
    <property type="molecule type" value="Genomic_DNA"/>
</dbReference>
<dbReference type="SUPFAM" id="SSF47473">
    <property type="entry name" value="EF-hand"/>
    <property type="match status" value="1"/>
</dbReference>
<evidence type="ECO:0000313" key="11">
    <source>
        <dbReference type="Proteomes" id="UP000663873"/>
    </source>
</evidence>
<comment type="caution">
    <text evidence="6">The sequence shown here is derived from an EMBL/GenBank/DDBJ whole genome shotgun (WGS) entry which is preliminary data.</text>
</comment>
<evidence type="ECO:0000313" key="10">
    <source>
        <dbReference type="Proteomes" id="UP000663869"/>
    </source>
</evidence>
<evidence type="ECO:0000313" key="5">
    <source>
        <dbReference type="EMBL" id="CAF3489333.1"/>
    </source>
</evidence>
<dbReference type="Proteomes" id="UP000663851">
    <property type="component" value="Unassembled WGS sequence"/>
</dbReference>
<evidence type="ECO:0000313" key="9">
    <source>
        <dbReference type="EMBL" id="CAF4389201.1"/>
    </source>
</evidence>
<dbReference type="Gene3D" id="1.10.238.10">
    <property type="entry name" value="EF-hand"/>
    <property type="match status" value="1"/>
</dbReference>
<evidence type="ECO:0000313" key="6">
    <source>
        <dbReference type="EMBL" id="CAF3551810.1"/>
    </source>
</evidence>
<accession>A0A818JWQ9</accession>
<feature type="domain" description="EF-hand" evidence="3">
    <location>
        <begin position="143"/>
        <end position="178"/>
    </location>
</feature>
<dbReference type="PROSITE" id="PS50222">
    <property type="entry name" value="EF_HAND_2"/>
    <property type="match status" value="1"/>
</dbReference>
<dbReference type="OrthoDB" id="10007357at2759"/>
<dbReference type="PROSITE" id="PS00018">
    <property type="entry name" value="EF_HAND_1"/>
    <property type="match status" value="1"/>
</dbReference>
<protein>
    <recommendedName>
        <fullName evidence="3">EF-hand domain-containing protein</fullName>
    </recommendedName>
</protein>
<dbReference type="InterPro" id="IPR002048">
    <property type="entry name" value="EF_hand_dom"/>
</dbReference>
<dbReference type="EMBL" id="CAJNYD010003257">
    <property type="protein sequence ID" value="CAF3489333.1"/>
    <property type="molecule type" value="Genomic_DNA"/>
</dbReference>
<dbReference type="InterPro" id="IPR011992">
    <property type="entry name" value="EF-hand-dom_pair"/>
</dbReference>
<keyword evidence="11" id="KW-1185">Reference proteome</keyword>
<dbReference type="InterPro" id="IPR018247">
    <property type="entry name" value="EF_Hand_1_Ca_BS"/>
</dbReference>
<dbReference type="Proteomes" id="UP000663862">
    <property type="component" value="Unassembled WGS sequence"/>
</dbReference>
<evidence type="ECO:0000259" key="3">
    <source>
        <dbReference type="PROSITE" id="PS50222"/>
    </source>
</evidence>
<dbReference type="GO" id="GO:0005509">
    <property type="term" value="F:calcium ion binding"/>
    <property type="evidence" value="ECO:0007669"/>
    <property type="project" value="InterPro"/>
</dbReference>
<feature type="region of interest" description="Disordered" evidence="2">
    <location>
        <begin position="1"/>
        <end position="28"/>
    </location>
</feature>
<evidence type="ECO:0000313" key="7">
    <source>
        <dbReference type="EMBL" id="CAF4171353.1"/>
    </source>
</evidence>
<evidence type="ECO:0000256" key="2">
    <source>
        <dbReference type="SAM" id="MobiDB-lite"/>
    </source>
</evidence>
<dbReference type="Proteomes" id="UP000663825">
    <property type="component" value="Unassembled WGS sequence"/>
</dbReference>
<evidence type="ECO:0000313" key="8">
    <source>
        <dbReference type="EMBL" id="CAF4208189.1"/>
    </source>
</evidence>
<gene>
    <name evidence="6" type="ORF">FME351_LOCUS19518</name>
    <name evidence="7" type="ORF">HFQ381_LOCUS5623</name>
    <name evidence="5" type="ORF">LUA448_LOCUS24551</name>
    <name evidence="4" type="ORF">TIS948_LOCUS17179</name>
    <name evidence="9" type="ORF">TSG867_LOCUS12150</name>
    <name evidence="8" type="ORF">UJA718_LOCUS6972</name>
</gene>
<dbReference type="EMBL" id="CAJOBP010000676">
    <property type="protein sequence ID" value="CAF4208189.1"/>
    <property type="molecule type" value="Genomic_DNA"/>
</dbReference>